<dbReference type="InterPro" id="IPR002429">
    <property type="entry name" value="CcO_II-like_C"/>
</dbReference>
<keyword evidence="7 17" id="KW-0479">Metal-binding</keyword>
<dbReference type="Gene3D" id="2.60.40.420">
    <property type="entry name" value="Cupredoxins - blue copper proteins"/>
    <property type="match status" value="1"/>
</dbReference>
<dbReference type="GO" id="GO:0004129">
    <property type="term" value="F:cytochrome-c oxidase activity"/>
    <property type="evidence" value="ECO:0007669"/>
    <property type="project" value="UniProtKB-EC"/>
</dbReference>
<comment type="similarity">
    <text evidence="2 17">Belongs to the cytochrome c oxidase subunit 2 family.</text>
</comment>
<evidence type="ECO:0000259" key="20">
    <source>
        <dbReference type="PROSITE" id="PS50999"/>
    </source>
</evidence>
<evidence type="ECO:0000259" key="19">
    <source>
        <dbReference type="PROSITE" id="PS50857"/>
    </source>
</evidence>
<keyword evidence="13 17" id="KW-0186">Copper</keyword>
<dbReference type="Pfam" id="PF00116">
    <property type="entry name" value="COX2"/>
    <property type="match status" value="1"/>
</dbReference>
<reference evidence="21" key="1">
    <citation type="journal article" date="2019" name="Mitochondrial DNA Part B Resour">
        <title>The complete mitogenome of the splendid japalure Japalura splendida (Squamata, Agamidae).</title>
        <authorList>
            <person name="Huang W."/>
            <person name="Luo H."/>
            <person name="Luo S."/>
            <person name="Huang A."/>
            <person name="Ni Q."/>
            <person name="Yao Y."/>
            <person name="Xu H."/>
            <person name="Zeng B."/>
            <person name="Li Y."/>
            <person name="Wei Z."/>
            <person name="Zhang M."/>
        </authorList>
    </citation>
    <scope>NUCLEOTIDE SEQUENCE</scope>
</reference>
<feature type="domain" description="Cytochrome oxidase subunit II transmembrane region profile" evidence="20">
    <location>
        <begin position="1"/>
        <end position="91"/>
    </location>
</feature>
<evidence type="ECO:0000256" key="12">
    <source>
        <dbReference type="ARBA" id="ARBA00022989"/>
    </source>
</evidence>
<dbReference type="SUPFAM" id="SSF49503">
    <property type="entry name" value="Cupredoxins"/>
    <property type="match status" value="1"/>
</dbReference>
<keyword evidence="9" id="KW-0460">Magnesium</keyword>
<feature type="transmembrane region" description="Helical" evidence="18">
    <location>
        <begin position="26"/>
        <end position="46"/>
    </location>
</feature>
<evidence type="ECO:0000256" key="3">
    <source>
        <dbReference type="ARBA" id="ARBA00015946"/>
    </source>
</evidence>
<keyword evidence="6 17" id="KW-0812">Transmembrane</keyword>
<geneLocation type="mitochondrion" evidence="21"/>
<organism evidence="21">
    <name type="scientific">Diploderma splendidum</name>
    <dbReference type="NCBI Taxonomy" id="118209"/>
    <lineage>
        <taxon>Eukaryota</taxon>
        <taxon>Metazoa</taxon>
        <taxon>Chordata</taxon>
        <taxon>Craniata</taxon>
        <taxon>Vertebrata</taxon>
        <taxon>Euteleostomi</taxon>
        <taxon>Lepidosauria</taxon>
        <taxon>Squamata</taxon>
        <taxon>Bifurcata</taxon>
        <taxon>Unidentata</taxon>
        <taxon>Episquamata</taxon>
        <taxon>Toxicofera</taxon>
        <taxon>Iguania</taxon>
        <taxon>Acrodonta</taxon>
        <taxon>Agamidae</taxon>
        <taxon>Draconinae</taxon>
        <taxon>Diploderma</taxon>
    </lineage>
</organism>
<evidence type="ECO:0000256" key="2">
    <source>
        <dbReference type="ARBA" id="ARBA00007866"/>
    </source>
</evidence>
<keyword evidence="5 17" id="KW-0679">Respiratory chain</keyword>
<dbReference type="PANTHER" id="PTHR22888:SF9">
    <property type="entry name" value="CYTOCHROME C OXIDASE SUBUNIT 2"/>
    <property type="match status" value="1"/>
</dbReference>
<dbReference type="InterPro" id="IPR045187">
    <property type="entry name" value="CcO_II"/>
</dbReference>
<evidence type="ECO:0000256" key="17">
    <source>
        <dbReference type="RuleBase" id="RU000457"/>
    </source>
</evidence>
<evidence type="ECO:0000256" key="6">
    <source>
        <dbReference type="ARBA" id="ARBA00022692"/>
    </source>
</evidence>
<evidence type="ECO:0000256" key="1">
    <source>
        <dbReference type="ARBA" id="ARBA00004448"/>
    </source>
</evidence>
<keyword evidence="11 17" id="KW-0249">Electron transport</keyword>
<dbReference type="CDD" id="cd13912">
    <property type="entry name" value="CcO_II_C"/>
    <property type="match status" value="1"/>
</dbReference>
<evidence type="ECO:0000256" key="10">
    <source>
        <dbReference type="ARBA" id="ARBA00022967"/>
    </source>
</evidence>
<dbReference type="PANTHER" id="PTHR22888">
    <property type="entry name" value="CYTOCHROME C OXIDASE, SUBUNIT II"/>
    <property type="match status" value="1"/>
</dbReference>
<comment type="subcellular location">
    <subcellularLocation>
        <location evidence="1 17">Mitochondrion inner membrane</location>
        <topology evidence="1 17">Multi-pass membrane protein</topology>
    </subcellularLocation>
</comment>
<dbReference type="Pfam" id="PF02790">
    <property type="entry name" value="COX2_TM"/>
    <property type="match status" value="1"/>
</dbReference>
<evidence type="ECO:0000313" key="21">
    <source>
        <dbReference type="EMBL" id="QKG02537.1"/>
    </source>
</evidence>
<dbReference type="FunFam" id="2.60.40.420:FF:000001">
    <property type="entry name" value="Cytochrome c oxidase subunit 2"/>
    <property type="match status" value="1"/>
</dbReference>
<keyword evidence="15 17" id="KW-0472">Membrane</keyword>
<dbReference type="PROSITE" id="PS00078">
    <property type="entry name" value="COX2"/>
    <property type="match status" value="1"/>
</dbReference>
<evidence type="ECO:0000256" key="14">
    <source>
        <dbReference type="ARBA" id="ARBA00023128"/>
    </source>
</evidence>
<dbReference type="InterPro" id="IPR001505">
    <property type="entry name" value="Copper_CuA"/>
</dbReference>
<evidence type="ECO:0000256" key="18">
    <source>
        <dbReference type="SAM" id="Phobius"/>
    </source>
</evidence>
<evidence type="ECO:0000256" key="16">
    <source>
        <dbReference type="ARBA" id="ARBA00049512"/>
    </source>
</evidence>
<protein>
    <recommendedName>
        <fullName evidence="3 17">Cytochrome c oxidase subunit 2</fullName>
    </recommendedName>
</protein>
<evidence type="ECO:0000256" key="15">
    <source>
        <dbReference type="ARBA" id="ARBA00023136"/>
    </source>
</evidence>
<proteinExistence type="inferred from homology"/>
<keyword evidence="8 17" id="KW-0999">Mitochondrion inner membrane</keyword>
<dbReference type="PROSITE" id="PS50999">
    <property type="entry name" value="COX2_TM"/>
    <property type="match status" value="1"/>
</dbReference>
<name>A0A6M8NVW8_9SAUR</name>
<gene>
    <name evidence="21" type="primary">COX2</name>
</gene>
<feature type="domain" description="Cytochrome oxidase subunit II copper A binding" evidence="19">
    <location>
        <begin position="92"/>
        <end position="225"/>
    </location>
</feature>
<evidence type="ECO:0000256" key="9">
    <source>
        <dbReference type="ARBA" id="ARBA00022842"/>
    </source>
</evidence>
<accession>A0A6M8NVW8</accession>
<evidence type="ECO:0000256" key="13">
    <source>
        <dbReference type="ARBA" id="ARBA00023008"/>
    </source>
</evidence>
<evidence type="ECO:0000256" key="5">
    <source>
        <dbReference type="ARBA" id="ARBA00022660"/>
    </source>
</evidence>
<dbReference type="InterPro" id="IPR011759">
    <property type="entry name" value="Cyt_c_oxidase_su2_TM_dom"/>
</dbReference>
<keyword evidence="10" id="KW-1278">Translocase</keyword>
<feature type="transmembrane region" description="Helical" evidence="18">
    <location>
        <begin position="58"/>
        <end position="77"/>
    </location>
</feature>
<dbReference type="PRINTS" id="PR01166">
    <property type="entry name" value="CYCOXIDASEII"/>
</dbReference>
<sequence>MAEPSQLALNNAMSPTMEELQYFHDYAMMTSLIIGLAVSITLITITTTKLFNTELSDANLLEFMWTLLPVLVLVFIATPSMRTLYLLEEQEAPHLTIKTLGHQWYWSYEYSDLANKAFDSYMTHELDLTNGSPRLLEVDHRMITPANSLVRLLVSAEDVLHSWTLPALGIKTDAIPGRLNQLTFVTQYFGTFYGQCSEICGVNHSFMPITMESTTMEHFENWARTT</sequence>
<dbReference type="InterPro" id="IPR036257">
    <property type="entry name" value="Cyt_c_oxidase_su2_TM_sf"/>
</dbReference>
<evidence type="ECO:0000256" key="7">
    <source>
        <dbReference type="ARBA" id="ARBA00022723"/>
    </source>
</evidence>
<dbReference type="PROSITE" id="PS50857">
    <property type="entry name" value="COX2_CUA"/>
    <property type="match status" value="1"/>
</dbReference>
<comment type="catalytic activity">
    <reaction evidence="16">
        <text>4 Fe(II)-[cytochrome c] + O2 + 8 H(+)(in) = 4 Fe(III)-[cytochrome c] + 2 H2O + 4 H(+)(out)</text>
        <dbReference type="Rhea" id="RHEA:11436"/>
        <dbReference type="Rhea" id="RHEA-COMP:10350"/>
        <dbReference type="Rhea" id="RHEA-COMP:14399"/>
        <dbReference type="ChEBI" id="CHEBI:15377"/>
        <dbReference type="ChEBI" id="CHEBI:15378"/>
        <dbReference type="ChEBI" id="CHEBI:15379"/>
        <dbReference type="ChEBI" id="CHEBI:29033"/>
        <dbReference type="ChEBI" id="CHEBI:29034"/>
        <dbReference type="EC" id="7.1.1.9"/>
    </reaction>
    <physiologicalReaction direction="left-to-right" evidence="16">
        <dbReference type="Rhea" id="RHEA:11437"/>
    </physiologicalReaction>
</comment>
<keyword evidence="4 17" id="KW-0813">Transport</keyword>
<dbReference type="Gene3D" id="1.10.287.90">
    <property type="match status" value="1"/>
</dbReference>
<keyword evidence="14 17" id="KW-0496">Mitochondrion</keyword>
<comment type="cofactor">
    <cofactor evidence="17">
        <name>Cu cation</name>
        <dbReference type="ChEBI" id="CHEBI:23378"/>
    </cofactor>
    <text evidence="17">Binds a copper A center.</text>
</comment>
<evidence type="ECO:0000256" key="4">
    <source>
        <dbReference type="ARBA" id="ARBA00022448"/>
    </source>
</evidence>
<dbReference type="SUPFAM" id="SSF81464">
    <property type="entry name" value="Cytochrome c oxidase subunit II-like, transmembrane region"/>
    <property type="match status" value="1"/>
</dbReference>
<dbReference type="GO" id="GO:0005743">
    <property type="term" value="C:mitochondrial inner membrane"/>
    <property type="evidence" value="ECO:0007669"/>
    <property type="project" value="UniProtKB-SubCell"/>
</dbReference>
<dbReference type="GO" id="GO:0042773">
    <property type="term" value="P:ATP synthesis coupled electron transport"/>
    <property type="evidence" value="ECO:0007669"/>
    <property type="project" value="TreeGrafter"/>
</dbReference>
<dbReference type="InterPro" id="IPR008972">
    <property type="entry name" value="Cupredoxin"/>
</dbReference>
<evidence type="ECO:0000256" key="11">
    <source>
        <dbReference type="ARBA" id="ARBA00022982"/>
    </source>
</evidence>
<keyword evidence="12 18" id="KW-1133">Transmembrane helix</keyword>
<evidence type="ECO:0000256" key="8">
    <source>
        <dbReference type="ARBA" id="ARBA00022792"/>
    </source>
</evidence>
<dbReference type="GO" id="GO:0005507">
    <property type="term" value="F:copper ion binding"/>
    <property type="evidence" value="ECO:0007669"/>
    <property type="project" value="InterPro"/>
</dbReference>
<comment type="function">
    <text evidence="17">Component of the cytochrome c oxidase, the last enzyme in the mitochondrial electron transport chain which drives oxidative phosphorylation. The respiratory chain contains 3 multisubunit complexes succinate dehydrogenase (complex II, CII), ubiquinol-cytochrome c oxidoreductase (cytochrome b-c1 complex, complex III, CIII) and cytochrome c oxidase (complex IV, CIV), that cooperate to transfer electrons derived from NADH and succinate to molecular oxygen, creating an electrochemical gradient over the inner membrane that drives transmembrane transport and the ATP synthase. Cytochrome c oxidase is the component of the respiratory chain that catalyzes the reduction of oxygen to water. Electrons originating from reduced cytochrome c in the intermembrane space (IMS) are transferred via the dinuclear copper A center (CU(A)) of subunit 2 and heme A of subunit 1 to the active site in subunit 1, a binuclear center (BNC) formed by heme A3 and copper B (CU(B)). The BNC reduces molecular oxygen to 2 water molecules using 4 electrons from cytochrome c in the IMS and 4 protons from the mitochondrial matrix.</text>
</comment>
<dbReference type="EMBL" id="MK940807">
    <property type="protein sequence ID" value="QKG02537.1"/>
    <property type="molecule type" value="Genomic_DNA"/>
</dbReference>
<dbReference type="AlphaFoldDB" id="A0A6M8NVW8"/>
<dbReference type="InterPro" id="IPR034210">
    <property type="entry name" value="CcO_II_C"/>
</dbReference>